<evidence type="ECO:0000313" key="11">
    <source>
        <dbReference type="EMBL" id="SKB08116.1"/>
    </source>
</evidence>
<feature type="transmembrane region" description="Helical" evidence="9">
    <location>
        <begin position="45"/>
        <end position="63"/>
    </location>
</feature>
<feature type="transmembrane region" description="Helical" evidence="9">
    <location>
        <begin position="286"/>
        <end position="309"/>
    </location>
</feature>
<dbReference type="InterPro" id="IPR011712">
    <property type="entry name" value="Sig_transdc_His_kin_sub3_dim/P"/>
</dbReference>
<dbReference type="GO" id="GO:0005524">
    <property type="term" value="F:ATP binding"/>
    <property type="evidence" value="ECO:0007669"/>
    <property type="project" value="UniProtKB-KW"/>
</dbReference>
<dbReference type="SUPFAM" id="SSF55781">
    <property type="entry name" value="GAF domain-like"/>
    <property type="match status" value="1"/>
</dbReference>
<dbReference type="PANTHER" id="PTHR24421">
    <property type="entry name" value="NITRATE/NITRITE SENSOR PROTEIN NARX-RELATED"/>
    <property type="match status" value="1"/>
</dbReference>
<feature type="transmembrane region" description="Helical" evidence="9">
    <location>
        <begin position="321"/>
        <end position="337"/>
    </location>
</feature>
<dbReference type="CDD" id="cd16917">
    <property type="entry name" value="HATPase_UhpB-NarQ-NarX-like"/>
    <property type="match status" value="1"/>
</dbReference>
<evidence type="ECO:0000313" key="12">
    <source>
        <dbReference type="Proteomes" id="UP000191040"/>
    </source>
</evidence>
<keyword evidence="7" id="KW-0067">ATP-binding</keyword>
<dbReference type="InterPro" id="IPR003594">
    <property type="entry name" value="HATPase_dom"/>
</dbReference>
<dbReference type="Gene3D" id="1.20.5.1930">
    <property type="match status" value="1"/>
</dbReference>
<dbReference type="OrthoDB" id="227596at2"/>
<dbReference type="RefSeq" id="WP_078700029.1">
    <property type="nucleotide sequence ID" value="NZ_LT796768.1"/>
</dbReference>
<gene>
    <name evidence="11" type="ORF">SAMN06295964_2013</name>
</gene>
<evidence type="ECO:0000256" key="8">
    <source>
        <dbReference type="ARBA" id="ARBA00023012"/>
    </source>
</evidence>
<keyword evidence="9" id="KW-0472">Membrane</keyword>
<dbReference type="Pfam" id="PF02518">
    <property type="entry name" value="HATPase_c"/>
    <property type="match status" value="1"/>
</dbReference>
<keyword evidence="6 11" id="KW-0418">Kinase</keyword>
<evidence type="ECO:0000256" key="1">
    <source>
        <dbReference type="ARBA" id="ARBA00000085"/>
    </source>
</evidence>
<dbReference type="SUPFAM" id="SSF55874">
    <property type="entry name" value="ATPase domain of HSP90 chaperone/DNA topoisomerase II/histidine kinase"/>
    <property type="match status" value="1"/>
</dbReference>
<keyword evidence="9" id="KW-1133">Transmembrane helix</keyword>
<feature type="transmembrane region" description="Helical" evidence="9">
    <location>
        <begin position="230"/>
        <end position="248"/>
    </location>
</feature>
<dbReference type="EMBL" id="LT796768">
    <property type="protein sequence ID" value="SKB08116.1"/>
    <property type="molecule type" value="Genomic_DNA"/>
</dbReference>
<dbReference type="Gene3D" id="3.30.565.10">
    <property type="entry name" value="Histidine kinase-like ATPase, C-terminal domain"/>
    <property type="match status" value="1"/>
</dbReference>
<feature type="transmembrane region" description="Helical" evidence="9">
    <location>
        <begin position="254"/>
        <end position="274"/>
    </location>
</feature>
<dbReference type="GO" id="GO:0016020">
    <property type="term" value="C:membrane"/>
    <property type="evidence" value="ECO:0007669"/>
    <property type="project" value="InterPro"/>
</dbReference>
<dbReference type="STRING" id="1736691.SAMN06295964_2013"/>
<dbReference type="AlphaFoldDB" id="A0A1T4Z2D8"/>
<keyword evidence="3" id="KW-0597">Phosphoprotein</keyword>
<dbReference type="GO" id="GO:0000155">
    <property type="term" value="F:phosphorelay sensor kinase activity"/>
    <property type="evidence" value="ECO:0007669"/>
    <property type="project" value="InterPro"/>
</dbReference>
<keyword evidence="9" id="KW-0812">Transmembrane</keyword>
<dbReference type="InterPro" id="IPR036890">
    <property type="entry name" value="HATPase_C_sf"/>
</dbReference>
<feature type="transmembrane region" description="Helical" evidence="9">
    <location>
        <begin position="70"/>
        <end position="91"/>
    </location>
</feature>
<organism evidence="11 12">
    <name type="scientific">Aeromicrobium choanae</name>
    <dbReference type="NCBI Taxonomy" id="1736691"/>
    <lineage>
        <taxon>Bacteria</taxon>
        <taxon>Bacillati</taxon>
        <taxon>Actinomycetota</taxon>
        <taxon>Actinomycetes</taxon>
        <taxon>Propionibacteriales</taxon>
        <taxon>Nocardioidaceae</taxon>
        <taxon>Aeromicrobium</taxon>
    </lineage>
</organism>
<feature type="transmembrane region" description="Helical" evidence="9">
    <location>
        <begin position="106"/>
        <end position="129"/>
    </location>
</feature>
<keyword evidence="8" id="KW-0902">Two-component regulatory system</keyword>
<feature type="transmembrane region" description="Helical" evidence="9">
    <location>
        <begin position="197"/>
        <end position="218"/>
    </location>
</feature>
<dbReference type="GO" id="GO:0046983">
    <property type="term" value="F:protein dimerization activity"/>
    <property type="evidence" value="ECO:0007669"/>
    <property type="project" value="InterPro"/>
</dbReference>
<name>A0A1T4Z2D8_9ACTN</name>
<evidence type="ECO:0000256" key="3">
    <source>
        <dbReference type="ARBA" id="ARBA00022553"/>
    </source>
</evidence>
<dbReference type="Proteomes" id="UP000191040">
    <property type="component" value="Chromosome I"/>
</dbReference>
<reference evidence="12" key="1">
    <citation type="submission" date="2017-02" db="EMBL/GenBank/DDBJ databases">
        <authorList>
            <person name="Varghese N."/>
            <person name="Submissions S."/>
        </authorList>
    </citation>
    <scope>NUCLEOTIDE SEQUENCE [LARGE SCALE GENOMIC DNA]</scope>
    <source>
        <strain evidence="12">9H-4</strain>
    </source>
</reference>
<feature type="transmembrane region" description="Helical" evidence="9">
    <location>
        <begin position="141"/>
        <end position="159"/>
    </location>
</feature>
<evidence type="ECO:0000256" key="2">
    <source>
        <dbReference type="ARBA" id="ARBA00012438"/>
    </source>
</evidence>
<feature type="domain" description="Histidine kinase" evidence="10">
    <location>
        <begin position="491"/>
        <end position="677"/>
    </location>
</feature>
<comment type="catalytic activity">
    <reaction evidence="1">
        <text>ATP + protein L-histidine = ADP + protein N-phospho-L-histidine.</text>
        <dbReference type="EC" id="2.7.13.3"/>
    </reaction>
</comment>
<protein>
    <recommendedName>
        <fullName evidence="2">histidine kinase</fullName>
        <ecNumber evidence="2">2.7.13.3</ecNumber>
    </recommendedName>
</protein>
<dbReference type="SMART" id="SM00387">
    <property type="entry name" value="HATPase_c"/>
    <property type="match status" value="1"/>
</dbReference>
<evidence type="ECO:0000256" key="7">
    <source>
        <dbReference type="ARBA" id="ARBA00022840"/>
    </source>
</evidence>
<evidence type="ECO:0000256" key="4">
    <source>
        <dbReference type="ARBA" id="ARBA00022679"/>
    </source>
</evidence>
<dbReference type="Gene3D" id="3.30.450.40">
    <property type="match status" value="1"/>
</dbReference>
<proteinExistence type="predicted"/>
<evidence type="ECO:0000256" key="9">
    <source>
        <dbReference type="SAM" id="Phobius"/>
    </source>
</evidence>
<dbReference type="InterPro" id="IPR050482">
    <property type="entry name" value="Sensor_HK_TwoCompSys"/>
</dbReference>
<keyword evidence="4" id="KW-0808">Transferase</keyword>
<dbReference type="Pfam" id="PF07730">
    <property type="entry name" value="HisKA_3"/>
    <property type="match status" value="1"/>
</dbReference>
<evidence type="ECO:0000256" key="5">
    <source>
        <dbReference type="ARBA" id="ARBA00022741"/>
    </source>
</evidence>
<dbReference type="InterPro" id="IPR005467">
    <property type="entry name" value="His_kinase_dom"/>
</dbReference>
<dbReference type="EC" id="2.7.13.3" evidence="2"/>
<evidence type="ECO:0000259" key="10">
    <source>
        <dbReference type="PROSITE" id="PS50109"/>
    </source>
</evidence>
<dbReference type="PANTHER" id="PTHR24421:SF10">
    <property type="entry name" value="NITRATE_NITRITE SENSOR PROTEIN NARQ"/>
    <property type="match status" value="1"/>
</dbReference>
<evidence type="ECO:0000256" key="6">
    <source>
        <dbReference type="ARBA" id="ARBA00022777"/>
    </source>
</evidence>
<keyword evidence="12" id="KW-1185">Reference proteome</keyword>
<accession>A0A1T4Z2D8</accession>
<dbReference type="InterPro" id="IPR029016">
    <property type="entry name" value="GAF-like_dom_sf"/>
</dbReference>
<sequence length="681" mass="73118">MRSTQVPVGGLAALGVGTALFAVAVALDLRVGDAPIPEWTEEPGWTFAAMGLIQAGLGVVVLWHRHRHPIGWALVGLGFLWILDGLAQSYVRLAVFEQEALPGLTWVLWFLFRFTAVLPMNAAAVLLLFPDGLPRGRWRAAGWASLALMGAGLVLFLVVPSTQREIDASLAALVPGADTDPTSIEALRPVAEQVVTLSWVLGSVGFALALVTVIARYRASRDGERERMRWLAWAVLVMVLLIATSLLVDVTVLNSFFLGAALLVGPVAMVIAIVRPDIVSVENLLVRTLVYGGISVVIVLVDLLALAIISATLGDAFGERQVVLLVLLLAAILYGPMRLRIEGWVRRAVLGDRRDPYAVVASLASTLERSDDDGAQLGAVVEAVSTAFGLSFVQVEVDRSAGERLVASRGERPEHVRSFPIAYRSRTIGRLTLPSHGVRNHLTARDEVLLADVVRQAAAAIRSSQLSDELQRSREGLVLAREEERRRIRRDLHDGLGPSLSAVVFRLESARLTVASDPDSADEQLAETRDVVQEIIKDVRRLVHDLRPPALDDRGLAGALTQLAEHADAAVDVRVRAAIDGGLPAAVEVAAFRIASEAMNNTLRHAHARTCSVTLSADLDELVVEVADDGVGIAADARPGIGLVSLRERAAELGGTVELRCPETGGTIVTARLPLHGRMEP</sequence>
<keyword evidence="5" id="KW-0547">Nucleotide-binding</keyword>
<dbReference type="PROSITE" id="PS50109">
    <property type="entry name" value="HIS_KIN"/>
    <property type="match status" value="1"/>
</dbReference>